<dbReference type="PANTHER" id="PTHR11548:SF9">
    <property type="entry name" value="THYMIDYLATE SYNTHASE"/>
    <property type="match status" value="1"/>
</dbReference>
<dbReference type="Gene3D" id="3.30.572.10">
    <property type="entry name" value="Thymidylate synthase/dCMP hydroxymethylase domain"/>
    <property type="match status" value="1"/>
</dbReference>
<keyword evidence="5" id="KW-0963">Cytoplasm</keyword>
<evidence type="ECO:0000259" key="10">
    <source>
        <dbReference type="Pfam" id="PF00303"/>
    </source>
</evidence>
<protein>
    <recommendedName>
        <fullName evidence="4">Thymidylate synthase</fullName>
        <ecNumber evidence="3">2.1.1.45</ecNumber>
    </recommendedName>
</protein>
<dbReference type="HAMAP" id="MF_00008">
    <property type="entry name" value="Thymidy_synth_bact"/>
    <property type="match status" value="1"/>
</dbReference>
<evidence type="ECO:0000256" key="3">
    <source>
        <dbReference type="ARBA" id="ARBA00011947"/>
    </source>
</evidence>
<dbReference type="GO" id="GO:0004799">
    <property type="term" value="F:thymidylate synthase activity"/>
    <property type="evidence" value="ECO:0007669"/>
    <property type="project" value="UniProtKB-EC"/>
</dbReference>
<reference evidence="11 12" key="1">
    <citation type="submission" date="2020-03" db="EMBL/GenBank/DDBJ databases">
        <authorList>
            <person name="Holtappels D."/>
            <person name="Bomans J.P.J."/>
            <person name="Lavigne R."/>
            <person name="Wagemans J."/>
        </authorList>
    </citation>
    <scope>NUCLEOTIDE SEQUENCE [LARGE SCALE GENOMIC DNA]</scope>
    <source>
        <strain evidence="11 12">OLIVR1</strain>
    </source>
</reference>
<feature type="active site" evidence="9">
    <location>
        <position position="168"/>
    </location>
</feature>
<evidence type="ECO:0000313" key="11">
    <source>
        <dbReference type="EMBL" id="QIW87292.1"/>
    </source>
</evidence>
<dbReference type="Proteomes" id="UP000671973">
    <property type="component" value="Segment"/>
</dbReference>
<dbReference type="NCBIfam" id="NF002497">
    <property type="entry name" value="PRK01827.1-3"/>
    <property type="match status" value="1"/>
</dbReference>
<keyword evidence="12" id="KW-1185">Reference proteome</keyword>
<organism evidence="11 12">
    <name type="scientific">Agrobacterium phage OLIVR1</name>
    <dbReference type="NCBI Taxonomy" id="2723769"/>
    <lineage>
        <taxon>Viruses</taxon>
        <taxon>Duplodnaviria</taxon>
        <taxon>Heunggongvirae</taxon>
        <taxon>Uroviricota</taxon>
        <taxon>Caudoviricetes</taxon>
        <taxon>Schitoviridae</taxon>
        <taxon>Oliverunavirus</taxon>
        <taxon>Oliverunavirus OLIVR1</taxon>
    </lineage>
</organism>
<dbReference type="CDD" id="cd00351">
    <property type="entry name" value="TS_Pyrimidine_HMase"/>
    <property type="match status" value="1"/>
</dbReference>
<gene>
    <name evidence="11" type="ORF">Ab1vBOLIVR1_gp97</name>
</gene>
<dbReference type="EC" id="2.1.1.45" evidence="3"/>
<dbReference type="InterPro" id="IPR045097">
    <property type="entry name" value="Thymidate_synth/dCMP_Mease"/>
</dbReference>
<dbReference type="InterPro" id="IPR036926">
    <property type="entry name" value="Thymidate_synth/dCMP_Mease_sf"/>
</dbReference>
<evidence type="ECO:0000256" key="8">
    <source>
        <dbReference type="ARBA" id="ARBA00022727"/>
    </source>
</evidence>
<dbReference type="NCBIfam" id="TIGR03284">
    <property type="entry name" value="thym_sym"/>
    <property type="match status" value="1"/>
</dbReference>
<comment type="similarity">
    <text evidence="1">Belongs to the thymidylate synthase family.</text>
</comment>
<dbReference type="PROSITE" id="PS00091">
    <property type="entry name" value="THYMIDYLATE_SYNTHASE"/>
    <property type="match status" value="1"/>
</dbReference>
<dbReference type="GO" id="GO:0006231">
    <property type="term" value="P:dTMP biosynthetic process"/>
    <property type="evidence" value="ECO:0007669"/>
    <property type="project" value="InterPro"/>
</dbReference>
<dbReference type="InterPro" id="IPR020940">
    <property type="entry name" value="Thymidylate_synthase_AS"/>
</dbReference>
<keyword evidence="6 11" id="KW-0489">Methyltransferase</keyword>
<evidence type="ECO:0000256" key="9">
    <source>
        <dbReference type="PROSITE-ProRule" id="PRU10016"/>
    </source>
</evidence>
<evidence type="ECO:0000256" key="7">
    <source>
        <dbReference type="ARBA" id="ARBA00022679"/>
    </source>
</evidence>
<evidence type="ECO:0000313" key="12">
    <source>
        <dbReference type="Proteomes" id="UP000671973"/>
    </source>
</evidence>
<comment type="subunit">
    <text evidence="2">Homodimer.</text>
</comment>
<evidence type="ECO:0000256" key="4">
    <source>
        <dbReference type="ARBA" id="ARBA00015931"/>
    </source>
</evidence>
<keyword evidence="7 11" id="KW-0808">Transferase</keyword>
<sequence>MNSVDTQYLEVLGELLNSNERVEGRNGGVATHFGKQLRFDDVGNYFPLLTTKRVHFKSILVELLWFLKGHTNIKYLKDHGVSIWDEWADENGELGPVYGAQWRSWPSGRYQYDPVEEAENRIGFVKRKHTIDQITNVINSIKEQPYGRRHIVSAWNPAEVDDMALPPCHTLFQFHVRATGELDVQLYQRSADWFLGVPFNIASYALLLILIAREVGRKPGALVHTFGNYHLYDNHREQAGIQLSREPKELPRIKVWADPARGIFDLEPADIELIGCQSHDSIKAPVSK</sequence>
<keyword evidence="8" id="KW-0545">Nucleotide biosynthesis</keyword>
<feature type="domain" description="Thymidylate synthase/dCMP hydroxymethylase" evidence="10">
    <location>
        <begin position="7"/>
        <end position="287"/>
    </location>
</feature>
<evidence type="ECO:0000256" key="2">
    <source>
        <dbReference type="ARBA" id="ARBA00011738"/>
    </source>
</evidence>
<dbReference type="InterPro" id="IPR000398">
    <property type="entry name" value="Thymidylate_synthase"/>
</dbReference>
<accession>A0A858MR91</accession>
<dbReference type="InterPro" id="IPR023451">
    <property type="entry name" value="Thymidate_synth/dCMP_Mease_dom"/>
</dbReference>
<evidence type="ECO:0000256" key="6">
    <source>
        <dbReference type="ARBA" id="ARBA00022603"/>
    </source>
</evidence>
<evidence type="ECO:0000256" key="5">
    <source>
        <dbReference type="ARBA" id="ARBA00022490"/>
    </source>
</evidence>
<evidence type="ECO:0000256" key="1">
    <source>
        <dbReference type="ARBA" id="ARBA00009972"/>
    </source>
</evidence>
<dbReference type="PRINTS" id="PR00108">
    <property type="entry name" value="THYMDSNTHASE"/>
</dbReference>
<dbReference type="PANTHER" id="PTHR11548">
    <property type="entry name" value="THYMIDYLATE SYNTHASE 1"/>
    <property type="match status" value="1"/>
</dbReference>
<dbReference type="GO" id="GO:0032259">
    <property type="term" value="P:methylation"/>
    <property type="evidence" value="ECO:0007669"/>
    <property type="project" value="UniProtKB-KW"/>
</dbReference>
<dbReference type="Pfam" id="PF00303">
    <property type="entry name" value="Thymidylat_synt"/>
    <property type="match status" value="1"/>
</dbReference>
<dbReference type="EMBL" id="MT234338">
    <property type="protein sequence ID" value="QIW87292.1"/>
    <property type="molecule type" value="Genomic_DNA"/>
</dbReference>
<name>A0A858MR91_9CAUD</name>
<dbReference type="SUPFAM" id="SSF55831">
    <property type="entry name" value="Thymidylate synthase/dCMP hydroxymethylase"/>
    <property type="match status" value="1"/>
</dbReference>
<proteinExistence type="inferred from homology"/>